<dbReference type="AlphaFoldDB" id="A0A4Y2WGP3"/>
<gene>
    <name evidence="1" type="ORF">AVEN_17373_1</name>
    <name evidence="2" type="ORF">AVEN_229759_1</name>
</gene>
<dbReference type="EMBL" id="BGPR01059466">
    <property type="protein sequence ID" value="GBO35480.1"/>
    <property type="molecule type" value="Genomic_DNA"/>
</dbReference>
<proteinExistence type="predicted"/>
<evidence type="ECO:0000313" key="2">
    <source>
        <dbReference type="EMBL" id="GBO35496.1"/>
    </source>
</evidence>
<reference evidence="1 3" key="1">
    <citation type="journal article" date="2019" name="Sci. Rep.">
        <title>Orb-weaving spider Araneus ventricosus genome elucidates the spidroin gene catalogue.</title>
        <authorList>
            <person name="Kono N."/>
            <person name="Nakamura H."/>
            <person name="Ohtoshi R."/>
            <person name="Moran D.A.P."/>
            <person name="Shinohara A."/>
            <person name="Yoshida Y."/>
            <person name="Fujiwara M."/>
            <person name="Mori M."/>
            <person name="Tomita M."/>
            <person name="Arakawa K."/>
        </authorList>
    </citation>
    <scope>NUCLEOTIDE SEQUENCE [LARGE SCALE GENOMIC DNA]</scope>
</reference>
<dbReference type="EMBL" id="BGPR01059477">
    <property type="protein sequence ID" value="GBO35496.1"/>
    <property type="molecule type" value="Genomic_DNA"/>
</dbReference>
<name>A0A4Y2WGP3_ARAVE</name>
<organism evidence="1 3">
    <name type="scientific">Araneus ventricosus</name>
    <name type="common">Orbweaver spider</name>
    <name type="synonym">Epeira ventricosa</name>
    <dbReference type="NCBI Taxonomy" id="182803"/>
    <lineage>
        <taxon>Eukaryota</taxon>
        <taxon>Metazoa</taxon>
        <taxon>Ecdysozoa</taxon>
        <taxon>Arthropoda</taxon>
        <taxon>Chelicerata</taxon>
        <taxon>Arachnida</taxon>
        <taxon>Araneae</taxon>
        <taxon>Araneomorphae</taxon>
        <taxon>Entelegynae</taxon>
        <taxon>Araneoidea</taxon>
        <taxon>Araneidae</taxon>
        <taxon>Araneus</taxon>
    </lineage>
</organism>
<keyword evidence="3" id="KW-1185">Reference proteome</keyword>
<accession>A0A4Y2WGP3</accession>
<sequence length="55" mass="6122">IMTITLEDCLLQGNCLGQPQSTEDCSSTRAVLERGYWNRPHLVGYGVLNVQNDVL</sequence>
<feature type="non-terminal residue" evidence="1">
    <location>
        <position position="1"/>
    </location>
</feature>
<evidence type="ECO:0000313" key="1">
    <source>
        <dbReference type="EMBL" id="GBO35480.1"/>
    </source>
</evidence>
<protein>
    <submittedName>
        <fullName evidence="1">Uncharacterized protein</fullName>
    </submittedName>
</protein>
<comment type="caution">
    <text evidence="1">The sequence shown here is derived from an EMBL/GenBank/DDBJ whole genome shotgun (WGS) entry which is preliminary data.</text>
</comment>
<dbReference type="Proteomes" id="UP000499080">
    <property type="component" value="Unassembled WGS sequence"/>
</dbReference>
<evidence type="ECO:0000313" key="3">
    <source>
        <dbReference type="Proteomes" id="UP000499080"/>
    </source>
</evidence>